<evidence type="ECO:0000256" key="1">
    <source>
        <dbReference type="ARBA" id="ARBA00010792"/>
    </source>
</evidence>
<dbReference type="EMBL" id="MZGV01000040">
    <property type="protein sequence ID" value="OPJ59714.1"/>
    <property type="molecule type" value="Genomic_DNA"/>
</dbReference>
<keyword evidence="2" id="KW-0472">Membrane</keyword>
<dbReference type="OrthoDB" id="9782291at2"/>
<dbReference type="Proteomes" id="UP000190080">
    <property type="component" value="Unassembled WGS sequence"/>
</dbReference>
<accession>A0A1V4IIP5</accession>
<protein>
    <submittedName>
        <fullName evidence="4">Inner membrane protein YghB</fullName>
    </submittedName>
</protein>
<keyword evidence="2" id="KW-1133">Transmembrane helix</keyword>
<keyword evidence="2" id="KW-0812">Transmembrane</keyword>
<dbReference type="PANTHER" id="PTHR42709:SF9">
    <property type="entry name" value="ALKALINE PHOSPHATASE LIKE PROTEIN"/>
    <property type="match status" value="1"/>
</dbReference>
<dbReference type="PANTHER" id="PTHR42709">
    <property type="entry name" value="ALKALINE PHOSPHATASE LIKE PROTEIN"/>
    <property type="match status" value="1"/>
</dbReference>
<proteinExistence type="inferred from homology"/>
<dbReference type="AlphaFoldDB" id="A0A1V4IIP5"/>
<evidence type="ECO:0000256" key="2">
    <source>
        <dbReference type="SAM" id="Phobius"/>
    </source>
</evidence>
<gene>
    <name evidence="4" type="primary">yghB</name>
    <name evidence="4" type="ORF">CLORY_31620</name>
</gene>
<evidence type="ECO:0000313" key="5">
    <source>
        <dbReference type="Proteomes" id="UP000190080"/>
    </source>
</evidence>
<reference evidence="4 5" key="1">
    <citation type="submission" date="2017-03" db="EMBL/GenBank/DDBJ databases">
        <title>Genome sequence of Clostridium oryzae DSM 28571.</title>
        <authorList>
            <person name="Poehlein A."/>
            <person name="Daniel R."/>
        </authorList>
    </citation>
    <scope>NUCLEOTIDE SEQUENCE [LARGE SCALE GENOMIC DNA]</scope>
    <source>
        <strain evidence="4 5">DSM 28571</strain>
    </source>
</reference>
<feature type="transmembrane region" description="Helical" evidence="2">
    <location>
        <begin position="12"/>
        <end position="29"/>
    </location>
</feature>
<comment type="caution">
    <text evidence="4">The sequence shown here is derived from an EMBL/GenBank/DDBJ whole genome shotgun (WGS) entry which is preliminary data.</text>
</comment>
<dbReference type="STRING" id="1450648.CLORY_31620"/>
<dbReference type="InterPro" id="IPR032816">
    <property type="entry name" value="VTT_dom"/>
</dbReference>
<evidence type="ECO:0000259" key="3">
    <source>
        <dbReference type="Pfam" id="PF09335"/>
    </source>
</evidence>
<dbReference type="GO" id="GO:0005886">
    <property type="term" value="C:plasma membrane"/>
    <property type="evidence" value="ECO:0007669"/>
    <property type="project" value="TreeGrafter"/>
</dbReference>
<feature type="transmembrane region" description="Helical" evidence="2">
    <location>
        <begin position="137"/>
        <end position="159"/>
    </location>
</feature>
<keyword evidence="5" id="KW-1185">Reference proteome</keyword>
<dbReference type="InterPro" id="IPR051311">
    <property type="entry name" value="DedA_domain"/>
</dbReference>
<dbReference type="Pfam" id="PF09335">
    <property type="entry name" value="VTT_dom"/>
    <property type="match status" value="1"/>
</dbReference>
<evidence type="ECO:0000313" key="4">
    <source>
        <dbReference type="EMBL" id="OPJ59714.1"/>
    </source>
</evidence>
<sequence>MQSIIHLINSYGYLILFSALTLELIAFPLPGELMMAYCGFLVYQAKMNWIVSIIVASSGTILGITISYCIGSTLGLKFFKKYGSYVHLSIDKLNKTSYWFNSYGKGLLILAYFIPGIRHITGYFSGITKISYKKFAINAYVGAAIWASTFISLGRFLGFGWNKFDVYIKKYIIIGIIIIALILSIIYIYKKHKKNIFLY</sequence>
<feature type="transmembrane region" description="Helical" evidence="2">
    <location>
        <begin position="49"/>
        <end position="71"/>
    </location>
</feature>
<feature type="domain" description="VTT" evidence="3">
    <location>
        <begin position="29"/>
        <end position="155"/>
    </location>
</feature>
<organism evidence="4 5">
    <name type="scientific">Clostridium oryzae</name>
    <dbReference type="NCBI Taxonomy" id="1450648"/>
    <lineage>
        <taxon>Bacteria</taxon>
        <taxon>Bacillati</taxon>
        <taxon>Bacillota</taxon>
        <taxon>Clostridia</taxon>
        <taxon>Eubacteriales</taxon>
        <taxon>Clostridiaceae</taxon>
        <taxon>Clostridium</taxon>
    </lineage>
</organism>
<name>A0A1V4IIP5_9CLOT</name>
<feature type="transmembrane region" description="Helical" evidence="2">
    <location>
        <begin position="171"/>
        <end position="189"/>
    </location>
</feature>
<comment type="similarity">
    <text evidence="1">Belongs to the DedA family.</text>
</comment>